<feature type="compositionally biased region" description="Polar residues" evidence="1">
    <location>
        <begin position="23"/>
        <end position="40"/>
    </location>
</feature>
<dbReference type="InParanoid" id="A0A804N0A7"/>
<dbReference type="Proteomes" id="UP000007305">
    <property type="component" value="Chromosome 3"/>
</dbReference>
<dbReference type="EnsemblPlants" id="Zm00001eb125000_T001">
    <property type="protein sequence ID" value="Zm00001eb125000_P001"/>
    <property type="gene ID" value="Zm00001eb125000"/>
</dbReference>
<reference evidence="2" key="3">
    <citation type="submission" date="2021-05" db="UniProtKB">
        <authorList>
            <consortium name="EnsemblPlants"/>
        </authorList>
    </citation>
    <scope>IDENTIFICATION</scope>
    <source>
        <strain evidence="2">cv. B73</strain>
    </source>
</reference>
<sequence length="287" mass="30205">MQEYHPFVFMVTCMHAVQYRQLNPSRSTQSQDQTTETNFETARASERQPHSRTTTWDATIRSPAGGRVRGGTGSRPAVSVGVGVGIVRSSAGAGLDGHGRQRRRVGGGLLGHDGGGGGPDLGHGDGEPAGVQGGPDAVDGGVLGQVEPGEEGGAAALDVVAAVAALLAAHAALAGDDQHVALVQLHRDLLLLDARRERGAEHVGGRRVPALDVRVGERRRVAGQPRVGGHRRAEDGEGVPHPRVQGQRVQEPYQRHNPCDGLDWIGALLCFASLAYYLLGSPKQQVR</sequence>
<protein>
    <submittedName>
        <fullName evidence="2">Uncharacterized protein</fullName>
    </submittedName>
</protein>
<reference evidence="3" key="1">
    <citation type="submission" date="2015-12" db="EMBL/GenBank/DDBJ databases">
        <title>Update maize B73 reference genome by single molecule sequencing technologies.</title>
        <authorList>
            <consortium name="Maize Genome Sequencing Project"/>
            <person name="Ware D."/>
        </authorList>
    </citation>
    <scope>NUCLEOTIDE SEQUENCE [LARGE SCALE GENOMIC DNA]</scope>
    <source>
        <strain evidence="3">cv. B73</strain>
    </source>
</reference>
<evidence type="ECO:0000313" key="3">
    <source>
        <dbReference type="Proteomes" id="UP000007305"/>
    </source>
</evidence>
<keyword evidence="3" id="KW-1185">Reference proteome</keyword>
<feature type="compositionally biased region" description="Gly residues" evidence="1">
    <location>
        <begin position="106"/>
        <end position="121"/>
    </location>
</feature>
<feature type="compositionally biased region" description="Basic and acidic residues" evidence="1">
    <location>
        <begin position="231"/>
        <end position="240"/>
    </location>
</feature>
<evidence type="ECO:0000313" key="2">
    <source>
        <dbReference type="EnsemblPlants" id="Zm00001eb125000_P001"/>
    </source>
</evidence>
<organism evidence="2 3">
    <name type="scientific">Zea mays</name>
    <name type="common">Maize</name>
    <dbReference type="NCBI Taxonomy" id="4577"/>
    <lineage>
        <taxon>Eukaryota</taxon>
        <taxon>Viridiplantae</taxon>
        <taxon>Streptophyta</taxon>
        <taxon>Embryophyta</taxon>
        <taxon>Tracheophyta</taxon>
        <taxon>Spermatophyta</taxon>
        <taxon>Magnoliopsida</taxon>
        <taxon>Liliopsida</taxon>
        <taxon>Poales</taxon>
        <taxon>Poaceae</taxon>
        <taxon>PACMAD clade</taxon>
        <taxon>Panicoideae</taxon>
        <taxon>Andropogonodae</taxon>
        <taxon>Andropogoneae</taxon>
        <taxon>Tripsacinae</taxon>
        <taxon>Zea</taxon>
    </lineage>
</organism>
<feature type="region of interest" description="Disordered" evidence="1">
    <location>
        <begin position="23"/>
        <end position="75"/>
    </location>
</feature>
<dbReference type="AlphaFoldDB" id="A0A804N0A7"/>
<proteinExistence type="predicted"/>
<feature type="region of interest" description="Disordered" evidence="1">
    <location>
        <begin position="91"/>
        <end position="134"/>
    </location>
</feature>
<evidence type="ECO:0000256" key="1">
    <source>
        <dbReference type="SAM" id="MobiDB-lite"/>
    </source>
</evidence>
<dbReference type="Gramene" id="Zm00001eb125000_T001">
    <property type="protein sequence ID" value="Zm00001eb125000_P001"/>
    <property type="gene ID" value="Zm00001eb125000"/>
</dbReference>
<feature type="region of interest" description="Disordered" evidence="1">
    <location>
        <begin position="219"/>
        <end position="252"/>
    </location>
</feature>
<name>A0A804N0A7_MAIZE</name>
<accession>A0A804N0A7</accession>
<reference evidence="2" key="2">
    <citation type="submission" date="2019-07" db="EMBL/GenBank/DDBJ databases">
        <authorList>
            <person name="Seetharam A."/>
            <person name="Woodhouse M."/>
            <person name="Cannon E."/>
        </authorList>
    </citation>
    <scope>NUCLEOTIDE SEQUENCE [LARGE SCALE GENOMIC DNA]</scope>
    <source>
        <strain evidence="2">cv. B73</strain>
    </source>
</reference>